<feature type="transmembrane region" description="Helical" evidence="4">
    <location>
        <begin position="162"/>
        <end position="185"/>
    </location>
</feature>
<reference evidence="6" key="1">
    <citation type="submission" date="2022-02" db="EMBL/GenBank/DDBJ databases">
        <title>Aestuariibaculum sp., a marine bacterium isolated from sediment in Guangxi.</title>
        <authorList>
            <person name="Ying J."/>
        </authorList>
    </citation>
    <scope>NUCLEOTIDE SEQUENCE</scope>
    <source>
        <strain evidence="6">L182</strain>
    </source>
</reference>
<proteinExistence type="predicted"/>
<feature type="transmembrane region" description="Helical" evidence="4">
    <location>
        <begin position="6"/>
        <end position="22"/>
    </location>
</feature>
<feature type="transmembrane region" description="Helical" evidence="4">
    <location>
        <begin position="58"/>
        <end position="78"/>
    </location>
</feature>
<keyword evidence="4" id="KW-0812">Transmembrane</keyword>
<evidence type="ECO:0000256" key="3">
    <source>
        <dbReference type="ARBA" id="ARBA00023163"/>
    </source>
</evidence>
<dbReference type="InterPro" id="IPR018060">
    <property type="entry name" value="HTH_AraC"/>
</dbReference>
<protein>
    <submittedName>
        <fullName evidence="6">AraC family transcriptional regulator</fullName>
    </submittedName>
</protein>
<evidence type="ECO:0000256" key="4">
    <source>
        <dbReference type="SAM" id="Phobius"/>
    </source>
</evidence>
<evidence type="ECO:0000313" key="6">
    <source>
        <dbReference type="EMBL" id="MCH4552858.1"/>
    </source>
</evidence>
<dbReference type="PRINTS" id="PR00032">
    <property type="entry name" value="HTHARAC"/>
</dbReference>
<gene>
    <name evidence="6" type="ORF">MKW35_09515</name>
</gene>
<dbReference type="EMBL" id="JAKVQD010000003">
    <property type="protein sequence ID" value="MCH4552858.1"/>
    <property type="molecule type" value="Genomic_DNA"/>
</dbReference>
<feature type="transmembrane region" description="Helical" evidence="4">
    <location>
        <begin position="34"/>
        <end position="52"/>
    </location>
</feature>
<keyword evidence="4" id="KW-0472">Membrane</keyword>
<dbReference type="PROSITE" id="PS00041">
    <property type="entry name" value="HTH_ARAC_FAMILY_1"/>
    <property type="match status" value="1"/>
</dbReference>
<accession>A0ABS9RIT1</accession>
<dbReference type="RefSeq" id="WP_240573245.1">
    <property type="nucleotide sequence ID" value="NZ_CP136709.1"/>
</dbReference>
<dbReference type="InterPro" id="IPR018062">
    <property type="entry name" value="HTH_AraC-typ_CS"/>
</dbReference>
<dbReference type="Proteomes" id="UP001156141">
    <property type="component" value="Unassembled WGS sequence"/>
</dbReference>
<feature type="transmembrane region" description="Helical" evidence="4">
    <location>
        <begin position="191"/>
        <end position="208"/>
    </location>
</feature>
<keyword evidence="1" id="KW-0805">Transcription regulation</keyword>
<dbReference type="Gene3D" id="1.10.10.60">
    <property type="entry name" value="Homeodomain-like"/>
    <property type="match status" value="1"/>
</dbReference>
<name>A0ABS9RIT1_9FLAO</name>
<dbReference type="InterPro" id="IPR020449">
    <property type="entry name" value="Tscrpt_reg_AraC-type_HTH"/>
</dbReference>
<dbReference type="PROSITE" id="PS01124">
    <property type="entry name" value="HTH_ARAC_FAMILY_2"/>
    <property type="match status" value="1"/>
</dbReference>
<organism evidence="6 7">
    <name type="scientific">Aestuariibaculum lutulentum</name>
    <dbReference type="NCBI Taxonomy" id="2920935"/>
    <lineage>
        <taxon>Bacteria</taxon>
        <taxon>Pseudomonadati</taxon>
        <taxon>Bacteroidota</taxon>
        <taxon>Flavobacteriia</taxon>
        <taxon>Flavobacteriales</taxon>
        <taxon>Flavobacteriaceae</taxon>
    </lineage>
</organism>
<feature type="transmembrane region" description="Helical" evidence="4">
    <location>
        <begin position="90"/>
        <end position="113"/>
    </location>
</feature>
<dbReference type="SMART" id="SM00342">
    <property type="entry name" value="HTH_ARAC"/>
    <property type="match status" value="1"/>
</dbReference>
<dbReference type="PANTHER" id="PTHR43280">
    <property type="entry name" value="ARAC-FAMILY TRANSCRIPTIONAL REGULATOR"/>
    <property type="match status" value="1"/>
</dbReference>
<dbReference type="SUPFAM" id="SSF46689">
    <property type="entry name" value="Homeodomain-like"/>
    <property type="match status" value="1"/>
</dbReference>
<comment type="caution">
    <text evidence="6">The sequence shown here is derived from an EMBL/GenBank/DDBJ whole genome shotgun (WGS) entry which is preliminary data.</text>
</comment>
<feature type="transmembrane region" description="Helical" evidence="4">
    <location>
        <begin position="125"/>
        <end position="142"/>
    </location>
</feature>
<evidence type="ECO:0000259" key="5">
    <source>
        <dbReference type="PROSITE" id="PS01124"/>
    </source>
</evidence>
<dbReference type="InterPro" id="IPR009057">
    <property type="entry name" value="Homeodomain-like_sf"/>
</dbReference>
<dbReference type="PANTHER" id="PTHR43280:SF29">
    <property type="entry name" value="ARAC-FAMILY TRANSCRIPTIONAL REGULATOR"/>
    <property type="match status" value="1"/>
</dbReference>
<evidence type="ECO:0000256" key="2">
    <source>
        <dbReference type="ARBA" id="ARBA00023125"/>
    </source>
</evidence>
<evidence type="ECO:0000256" key="1">
    <source>
        <dbReference type="ARBA" id="ARBA00023015"/>
    </source>
</evidence>
<keyword evidence="2" id="KW-0238">DNA-binding</keyword>
<dbReference type="Pfam" id="PF12833">
    <property type="entry name" value="HTH_18"/>
    <property type="match status" value="1"/>
</dbReference>
<feature type="domain" description="HTH araC/xylS-type" evidence="5">
    <location>
        <begin position="246"/>
        <end position="349"/>
    </location>
</feature>
<keyword evidence="7" id="KW-1185">Reference proteome</keyword>
<evidence type="ECO:0000313" key="7">
    <source>
        <dbReference type="Proteomes" id="UP001156141"/>
    </source>
</evidence>
<sequence length="354" mass="40873">MNYLISIIVFQAIFSFILLASQRNKDTFEKLISLFMFFISLHLSTKLTFLVFLKNNPVYYNVPTSFSFAYGPILYLATTSLKEKITLKSILLHFSPFVVSTISFIVILFQISFYDNHGFLDIYEVFILSEIASLGIYPILSLKKLNSYNEAIKKERVKFLKILSYIFVALVSLFFIIIILSQFGLYINARLTYVFFLATSITVVLFKIKTYQNPDYVSATAITNEAEEQKYSTSNLSDSDLNNYKTKIESYFKSNKPYLDPELTLLQLSKRLDIPKHHVTQVLNTGFNKNFYQFINEYRVNAVVQKLSNSKQNENIIDIAFSCGFNSKSTFNTYFKKVTGQTPKSFKQTLFLAS</sequence>
<keyword evidence="3" id="KW-0804">Transcription</keyword>
<keyword evidence="4" id="KW-1133">Transmembrane helix</keyword>